<dbReference type="EMBL" id="JBEYBR010000022">
    <property type="protein sequence ID" value="MEU2122393.1"/>
    <property type="molecule type" value="Genomic_DNA"/>
</dbReference>
<comment type="cofactor">
    <cofactor evidence="1">
        <name>pyridoxal 5'-phosphate</name>
        <dbReference type="ChEBI" id="CHEBI:597326"/>
    </cofactor>
</comment>
<dbReference type="InterPro" id="IPR015421">
    <property type="entry name" value="PyrdxlP-dep_Trfase_major"/>
</dbReference>
<dbReference type="PANTHER" id="PTHR30244:SF34">
    <property type="entry name" value="DTDP-4-AMINO-4,6-DIDEOXYGALACTOSE TRANSAMINASE"/>
    <property type="match status" value="1"/>
</dbReference>
<keyword evidence="2" id="KW-0663">Pyridoxal phosphate</keyword>
<dbReference type="PIRSF" id="PIRSF000390">
    <property type="entry name" value="PLP_StrS"/>
    <property type="match status" value="1"/>
</dbReference>
<dbReference type="PANTHER" id="PTHR30244">
    <property type="entry name" value="TRANSAMINASE"/>
    <property type="match status" value="1"/>
</dbReference>
<evidence type="ECO:0000256" key="2">
    <source>
        <dbReference type="RuleBase" id="RU004508"/>
    </source>
</evidence>
<keyword evidence="3" id="KW-0808">Transferase</keyword>
<name>A0ABV2X912_9NOCA</name>
<comment type="caution">
    <text evidence="3">The sequence shown here is derived from an EMBL/GenBank/DDBJ whole genome shotgun (WGS) entry which is preliminary data.</text>
</comment>
<dbReference type="InterPro" id="IPR015422">
    <property type="entry name" value="PyrdxlP-dep_Trfase_small"/>
</dbReference>
<organism evidence="3 4">
    <name type="scientific">Nocardia niwae</name>
    <dbReference type="NCBI Taxonomy" id="626084"/>
    <lineage>
        <taxon>Bacteria</taxon>
        <taxon>Bacillati</taxon>
        <taxon>Actinomycetota</taxon>
        <taxon>Actinomycetes</taxon>
        <taxon>Mycobacteriales</taxon>
        <taxon>Nocardiaceae</taxon>
        <taxon>Nocardia</taxon>
    </lineage>
</organism>
<reference evidence="3 4" key="1">
    <citation type="submission" date="2024-06" db="EMBL/GenBank/DDBJ databases">
        <title>The Natural Products Discovery Center: Release of the First 8490 Sequenced Strains for Exploring Actinobacteria Biosynthetic Diversity.</title>
        <authorList>
            <person name="Kalkreuter E."/>
            <person name="Kautsar S.A."/>
            <person name="Yang D."/>
            <person name="Bader C.D."/>
            <person name="Teijaro C.N."/>
            <person name="Fluegel L."/>
            <person name="Davis C.M."/>
            <person name="Simpson J.R."/>
            <person name="Lauterbach L."/>
            <person name="Steele A.D."/>
            <person name="Gui C."/>
            <person name="Meng S."/>
            <person name="Li G."/>
            <person name="Viehrig K."/>
            <person name="Ye F."/>
            <person name="Su P."/>
            <person name="Kiefer A.F."/>
            <person name="Nichols A."/>
            <person name="Cepeda A.J."/>
            <person name="Yan W."/>
            <person name="Fan B."/>
            <person name="Jiang Y."/>
            <person name="Adhikari A."/>
            <person name="Zheng C.-J."/>
            <person name="Schuster L."/>
            <person name="Cowan T.M."/>
            <person name="Smanski M.J."/>
            <person name="Chevrette M.G."/>
            <person name="De Carvalho L.P.S."/>
            <person name="Shen B."/>
        </authorList>
    </citation>
    <scope>NUCLEOTIDE SEQUENCE [LARGE SCALE GENOMIC DNA]</scope>
    <source>
        <strain evidence="3 4">NPDC019434</strain>
    </source>
</reference>
<keyword evidence="4" id="KW-1185">Reference proteome</keyword>
<sequence length="350" mass="36782">MEGISIVSDTDWDIALFRPDVTDVDVSAVARAIGSGWIAAGAEVAAFESRTSAVLGRRTFATCSGSIALWIALRQVLRGDRREVVTTPIVCEGVVDVIRFVGGTPVFADLTTDTLALAPGAVAECLTERTGAVVFVHYGGLVGDIEPIRSLCDHASIPLIEDCASVFGGATRGGPVGRDGDFGIFSLNATKSMTTGEGGLLAWTQHGTSENYPVEGYPKLGMSDITAAMANAQLDRLPAIVDVRRRLAAGYAERLVEVPDVELLASAPGCEGTWTSALLRFDSAHRRGLAERALNGNGISARGVDAIPGVGLPPVADAARNTVLRVPLHARMSRQDMDRVVQCLSDAVGR</sequence>
<dbReference type="InterPro" id="IPR015424">
    <property type="entry name" value="PyrdxlP-dep_Trfase"/>
</dbReference>
<comment type="similarity">
    <text evidence="2">Belongs to the DegT/DnrJ/EryC1 family.</text>
</comment>
<dbReference type="GO" id="GO:0008483">
    <property type="term" value="F:transaminase activity"/>
    <property type="evidence" value="ECO:0007669"/>
    <property type="project" value="UniProtKB-KW"/>
</dbReference>
<proteinExistence type="inferred from homology"/>
<evidence type="ECO:0000313" key="3">
    <source>
        <dbReference type="EMBL" id="MEU2122393.1"/>
    </source>
</evidence>
<dbReference type="InterPro" id="IPR000653">
    <property type="entry name" value="DegT/StrS_aminotransferase"/>
</dbReference>
<dbReference type="SUPFAM" id="SSF53383">
    <property type="entry name" value="PLP-dependent transferases"/>
    <property type="match status" value="1"/>
</dbReference>
<dbReference type="RefSeq" id="WP_084488620.1">
    <property type="nucleotide sequence ID" value="NZ_JBEYBR010000022.1"/>
</dbReference>
<evidence type="ECO:0000313" key="4">
    <source>
        <dbReference type="Proteomes" id="UP001550535"/>
    </source>
</evidence>
<gene>
    <name evidence="3" type="ORF">ABZ507_11250</name>
</gene>
<dbReference type="Gene3D" id="3.40.640.10">
    <property type="entry name" value="Type I PLP-dependent aspartate aminotransferase-like (Major domain)"/>
    <property type="match status" value="1"/>
</dbReference>
<protein>
    <submittedName>
        <fullName evidence="3">DegT/DnrJ/EryC1/StrS aminotransferase family protein</fullName>
    </submittedName>
</protein>
<evidence type="ECO:0000256" key="1">
    <source>
        <dbReference type="ARBA" id="ARBA00001933"/>
    </source>
</evidence>
<dbReference type="Pfam" id="PF01041">
    <property type="entry name" value="DegT_DnrJ_EryC1"/>
    <property type="match status" value="1"/>
</dbReference>
<keyword evidence="3" id="KW-0032">Aminotransferase</keyword>
<dbReference type="Proteomes" id="UP001550535">
    <property type="component" value="Unassembled WGS sequence"/>
</dbReference>
<dbReference type="Gene3D" id="3.90.1150.10">
    <property type="entry name" value="Aspartate Aminotransferase, domain 1"/>
    <property type="match status" value="1"/>
</dbReference>
<accession>A0ABV2X912</accession>